<dbReference type="InterPro" id="IPR043128">
    <property type="entry name" value="Rev_trsase/Diguanyl_cyclase"/>
</dbReference>
<dbReference type="CDD" id="cd12913">
    <property type="entry name" value="PDC1_MCP_like"/>
    <property type="match status" value="1"/>
</dbReference>
<evidence type="ECO:0000313" key="9">
    <source>
        <dbReference type="EMBL" id="MDN4476225.1"/>
    </source>
</evidence>
<feature type="compositionally biased region" description="Low complexity" evidence="6">
    <location>
        <begin position="570"/>
        <end position="582"/>
    </location>
</feature>
<evidence type="ECO:0000313" key="10">
    <source>
        <dbReference type="Proteomes" id="UP001172728"/>
    </source>
</evidence>
<dbReference type="Pfam" id="PF00990">
    <property type="entry name" value="GGDEF"/>
    <property type="match status" value="1"/>
</dbReference>
<dbReference type="InterPro" id="IPR050469">
    <property type="entry name" value="Diguanylate_Cyclase"/>
</dbReference>
<organism evidence="9 10">
    <name type="scientific">Demequina litoralis</name>
    <dbReference type="NCBI Taxonomy" id="3051660"/>
    <lineage>
        <taxon>Bacteria</taxon>
        <taxon>Bacillati</taxon>
        <taxon>Actinomycetota</taxon>
        <taxon>Actinomycetes</taxon>
        <taxon>Micrococcales</taxon>
        <taxon>Demequinaceae</taxon>
        <taxon>Demequina</taxon>
    </lineage>
</organism>
<dbReference type="SMART" id="SM00267">
    <property type="entry name" value="GGDEF"/>
    <property type="match status" value="1"/>
</dbReference>
<keyword evidence="9" id="KW-0808">Transferase</keyword>
<dbReference type="EC" id="2.7.7.65" evidence="9"/>
<dbReference type="RefSeq" id="WP_301134220.1">
    <property type="nucleotide sequence ID" value="NZ_JAUHPW010000007.1"/>
</dbReference>
<dbReference type="PROSITE" id="PS50887">
    <property type="entry name" value="GGDEF"/>
    <property type="match status" value="1"/>
</dbReference>
<keyword evidence="5 7" id="KW-0472">Membrane</keyword>
<protein>
    <submittedName>
        <fullName evidence="9">Diguanylate cyclase</fullName>
        <ecNumber evidence="9">2.7.7.65</ecNumber>
    </submittedName>
</protein>
<dbReference type="InterPro" id="IPR029151">
    <property type="entry name" value="Sensor-like_sf"/>
</dbReference>
<dbReference type="InterPro" id="IPR033479">
    <property type="entry name" value="dCache_1"/>
</dbReference>
<dbReference type="InterPro" id="IPR000160">
    <property type="entry name" value="GGDEF_dom"/>
</dbReference>
<keyword evidence="4 7" id="KW-1133">Transmembrane helix</keyword>
<evidence type="ECO:0000256" key="7">
    <source>
        <dbReference type="SAM" id="Phobius"/>
    </source>
</evidence>
<dbReference type="GO" id="GO:0052621">
    <property type="term" value="F:diguanylate cyclase activity"/>
    <property type="evidence" value="ECO:0007669"/>
    <property type="project" value="UniProtKB-EC"/>
</dbReference>
<evidence type="ECO:0000256" key="5">
    <source>
        <dbReference type="ARBA" id="ARBA00023136"/>
    </source>
</evidence>
<dbReference type="NCBIfam" id="TIGR00254">
    <property type="entry name" value="GGDEF"/>
    <property type="match status" value="1"/>
</dbReference>
<dbReference type="EMBL" id="JAUHPW010000007">
    <property type="protein sequence ID" value="MDN4476225.1"/>
    <property type="molecule type" value="Genomic_DNA"/>
</dbReference>
<comment type="subcellular location">
    <subcellularLocation>
        <location evidence="1">Cell membrane</location>
        <topology evidence="1">Multi-pass membrane protein</topology>
    </subcellularLocation>
</comment>
<evidence type="ECO:0000256" key="1">
    <source>
        <dbReference type="ARBA" id="ARBA00004651"/>
    </source>
</evidence>
<dbReference type="Gene3D" id="3.30.70.270">
    <property type="match status" value="1"/>
</dbReference>
<evidence type="ECO:0000256" key="3">
    <source>
        <dbReference type="ARBA" id="ARBA00022692"/>
    </source>
</evidence>
<gene>
    <name evidence="9" type="ORF">QQX09_10200</name>
</gene>
<name>A0ABT8GAQ9_9MICO</name>
<evidence type="ECO:0000256" key="6">
    <source>
        <dbReference type="SAM" id="MobiDB-lite"/>
    </source>
</evidence>
<dbReference type="Gene3D" id="3.30.450.20">
    <property type="entry name" value="PAS domain"/>
    <property type="match status" value="1"/>
</dbReference>
<keyword evidence="10" id="KW-1185">Reference proteome</keyword>
<dbReference type="CDD" id="cd01949">
    <property type="entry name" value="GGDEF"/>
    <property type="match status" value="1"/>
</dbReference>
<dbReference type="SUPFAM" id="SSF103190">
    <property type="entry name" value="Sensory domain-like"/>
    <property type="match status" value="1"/>
</dbReference>
<comment type="caution">
    <text evidence="9">The sequence shown here is derived from an EMBL/GenBank/DDBJ whole genome shotgun (WGS) entry which is preliminary data.</text>
</comment>
<feature type="transmembrane region" description="Helical" evidence="7">
    <location>
        <begin position="337"/>
        <end position="357"/>
    </location>
</feature>
<sequence>MWFGSMRWRMAPSRGVIVAVVIVATVLIGQAATSLLNAVLADRALQAAAADTYTYVGDLMSERVGDFAGSAQDVVEGTASELVRHGGTMDEDALVRALADRLDREPAVGTIFVADTDGNLLALAGADAGYTRLDVTPLAAGGSAVEVVDYDADLTETATETTTVAYTAASRPWYQDALAADGLVWTDPYISVRTDEIVVSPVTAVRVGGEVAAVVGADLDLDLLGALLEDIPIGADARAFILTGDGAIVAAPTARRDELQAILDETDGLPGAEDFGLPTVAPSTLDDEGDAIRTRDDTVSLERTMDPDTGLDWVLHLDASTADLTPSIDEFKRASSWVTVISILMVLVAAAVALRLWRPIRTMRVRAATDALTGLANRYEYNRRLRAILRSAEHTGDAVLLIALDLDNFKQVNDDHGHDAGDVVLAAVGDALLESVRVRDVAARVGGDEFVVVMRLGERGSPIELARRLRDDVATAIHESFAGASGVGATAGFATTGDVGHEPGRLRTAADDALVAGKRVRKGRTYAYGHAAGSASSRDDAPDGPADDASSRPVDDAPAGHGDDEGAGSAGTSRSAGSLPGN</sequence>
<feature type="region of interest" description="Disordered" evidence="6">
    <location>
        <begin position="529"/>
        <end position="582"/>
    </location>
</feature>
<reference evidence="9" key="1">
    <citation type="submission" date="2023-06" db="EMBL/GenBank/DDBJ databases">
        <title>Sysu t00192.</title>
        <authorList>
            <person name="Gao L."/>
            <person name="Fang B.-Z."/>
            <person name="Li W.-J."/>
        </authorList>
    </citation>
    <scope>NUCLEOTIDE SEQUENCE</scope>
    <source>
        <strain evidence="9">SYSU T00192</strain>
    </source>
</reference>
<evidence type="ECO:0000256" key="4">
    <source>
        <dbReference type="ARBA" id="ARBA00022989"/>
    </source>
</evidence>
<feature type="domain" description="GGDEF" evidence="8">
    <location>
        <begin position="397"/>
        <end position="530"/>
    </location>
</feature>
<dbReference type="InterPro" id="IPR029787">
    <property type="entry name" value="Nucleotide_cyclase"/>
</dbReference>
<keyword evidence="3 7" id="KW-0812">Transmembrane</keyword>
<dbReference type="Pfam" id="PF02743">
    <property type="entry name" value="dCache_1"/>
    <property type="match status" value="1"/>
</dbReference>
<proteinExistence type="predicted"/>
<dbReference type="PANTHER" id="PTHR45138">
    <property type="entry name" value="REGULATORY COMPONENTS OF SENSORY TRANSDUCTION SYSTEM"/>
    <property type="match status" value="1"/>
</dbReference>
<dbReference type="PANTHER" id="PTHR45138:SF9">
    <property type="entry name" value="DIGUANYLATE CYCLASE DGCM-RELATED"/>
    <property type="match status" value="1"/>
</dbReference>
<dbReference type="Proteomes" id="UP001172728">
    <property type="component" value="Unassembled WGS sequence"/>
</dbReference>
<keyword evidence="2" id="KW-1003">Cell membrane</keyword>
<keyword evidence="9" id="KW-0548">Nucleotidyltransferase</keyword>
<accession>A0ABT8GAQ9</accession>
<evidence type="ECO:0000259" key="8">
    <source>
        <dbReference type="PROSITE" id="PS50887"/>
    </source>
</evidence>
<evidence type="ECO:0000256" key="2">
    <source>
        <dbReference type="ARBA" id="ARBA00022475"/>
    </source>
</evidence>
<dbReference type="SUPFAM" id="SSF55073">
    <property type="entry name" value="Nucleotide cyclase"/>
    <property type="match status" value="1"/>
</dbReference>